<proteinExistence type="predicted"/>
<evidence type="ECO:0000313" key="2">
    <source>
        <dbReference type="EMBL" id="PMC81245.1"/>
    </source>
</evidence>
<gene>
    <name evidence="2" type="ORF">CJ192_06930</name>
</gene>
<dbReference type="Proteomes" id="UP000235658">
    <property type="component" value="Unassembled WGS sequence"/>
</dbReference>
<feature type="region of interest" description="Disordered" evidence="1">
    <location>
        <begin position="30"/>
        <end position="65"/>
    </location>
</feature>
<feature type="compositionally biased region" description="Basic and acidic residues" evidence="1">
    <location>
        <begin position="33"/>
        <end position="65"/>
    </location>
</feature>
<sequence length="240" mass="27707">MVKKFLILALFLPILVSCKDNKRIIESNSSEILSKENKKSDNNISKEDSDKEESNLPEKNSQEKKEEIDPIFDILNGKRFVYKHVHDRFYQSLQFGKNGFFNSKYTFTQTDTSGEFTDYQSICQMQGSFIVENKMDDKTYTLRLINPSITSETGKSEIVSDGSYKHNIEYKDLKGGLAIDDSQDIFQDLYTLYLPGKNVDEIKDEVKQNLALIYINFEGENTYYLLVNNKTNAVFIEGIE</sequence>
<protein>
    <recommendedName>
        <fullName evidence="4">Lipoprotein</fullName>
    </recommendedName>
</protein>
<dbReference type="EMBL" id="PNHP01000004">
    <property type="protein sequence ID" value="PMC81245.1"/>
    <property type="molecule type" value="Genomic_DNA"/>
</dbReference>
<evidence type="ECO:0000313" key="3">
    <source>
        <dbReference type="Proteomes" id="UP000235658"/>
    </source>
</evidence>
<evidence type="ECO:0000256" key="1">
    <source>
        <dbReference type="SAM" id="MobiDB-lite"/>
    </source>
</evidence>
<dbReference type="PROSITE" id="PS51257">
    <property type="entry name" value="PROKAR_LIPOPROTEIN"/>
    <property type="match status" value="1"/>
</dbReference>
<dbReference type="GeneID" id="84578917"/>
<comment type="caution">
    <text evidence="2">The sequence shown here is derived from an EMBL/GenBank/DDBJ whole genome shotgun (WGS) entry which is preliminary data.</text>
</comment>
<dbReference type="RefSeq" id="WP_004816135.1">
    <property type="nucleotide sequence ID" value="NZ_CAUPDS010000003.1"/>
</dbReference>
<evidence type="ECO:0008006" key="4">
    <source>
        <dbReference type="Google" id="ProtNLM"/>
    </source>
</evidence>
<reference evidence="2 3" key="1">
    <citation type="submission" date="2017-09" db="EMBL/GenBank/DDBJ databases">
        <title>Bacterial strain isolated from the female urinary microbiota.</title>
        <authorList>
            <person name="Thomas-White K."/>
            <person name="Kumar N."/>
            <person name="Forster S."/>
            <person name="Putonti C."/>
            <person name="Lawley T."/>
            <person name="Wolfe A.J."/>
        </authorList>
    </citation>
    <scope>NUCLEOTIDE SEQUENCE [LARGE SCALE GENOMIC DNA]</scope>
    <source>
        <strain evidence="2 3">UMB0204</strain>
    </source>
</reference>
<accession>A0A2N6UI51</accession>
<dbReference type="AlphaFoldDB" id="A0A2N6UI51"/>
<name>A0A2N6UI51_9FIRM</name>
<organism evidence="2 3">
    <name type="scientific">Anaerococcus hydrogenalis</name>
    <dbReference type="NCBI Taxonomy" id="33029"/>
    <lineage>
        <taxon>Bacteria</taxon>
        <taxon>Bacillati</taxon>
        <taxon>Bacillota</taxon>
        <taxon>Tissierellia</taxon>
        <taxon>Tissierellales</taxon>
        <taxon>Peptoniphilaceae</taxon>
        <taxon>Anaerococcus</taxon>
    </lineage>
</organism>